<organism evidence="3">
    <name type="scientific">Dissoconium aciculare CBS 342.82</name>
    <dbReference type="NCBI Taxonomy" id="1314786"/>
    <lineage>
        <taxon>Eukaryota</taxon>
        <taxon>Fungi</taxon>
        <taxon>Dikarya</taxon>
        <taxon>Ascomycota</taxon>
        <taxon>Pezizomycotina</taxon>
        <taxon>Dothideomycetes</taxon>
        <taxon>Dothideomycetidae</taxon>
        <taxon>Mycosphaerellales</taxon>
        <taxon>Dissoconiaceae</taxon>
        <taxon>Dissoconium</taxon>
    </lineage>
</organism>
<accession>A0A6J3LRG8</accession>
<reference evidence="3" key="3">
    <citation type="submission" date="2025-08" db="UniProtKB">
        <authorList>
            <consortium name="RefSeq"/>
        </authorList>
    </citation>
    <scope>IDENTIFICATION</scope>
    <source>
        <strain evidence="3">CBS 342.82</strain>
    </source>
</reference>
<feature type="chain" id="PRO_5026657433" description="Acid protease" evidence="1">
    <location>
        <begin position="22"/>
        <end position="432"/>
    </location>
</feature>
<dbReference type="AlphaFoldDB" id="A0A6J3LRG8"/>
<evidence type="ECO:0008006" key="4">
    <source>
        <dbReference type="Google" id="ProtNLM"/>
    </source>
</evidence>
<reference evidence="3" key="1">
    <citation type="submission" date="2020-01" db="EMBL/GenBank/DDBJ databases">
        <authorList>
            <consortium name="DOE Joint Genome Institute"/>
            <person name="Haridas S."/>
            <person name="Albert R."/>
            <person name="Binder M."/>
            <person name="Bloem J."/>
            <person name="Labutti K."/>
            <person name="Salamov A."/>
            <person name="Andreopoulos B."/>
            <person name="Baker S.E."/>
            <person name="Barry K."/>
            <person name="Bills G."/>
            <person name="Bluhm B.H."/>
            <person name="Cannon C."/>
            <person name="Castanera R."/>
            <person name="Culley D.E."/>
            <person name="Daum C."/>
            <person name="Ezra D."/>
            <person name="Gonzalez J.B."/>
            <person name="Henrissat B."/>
            <person name="Kuo A."/>
            <person name="Liang C."/>
            <person name="Lipzen A."/>
            <person name="Lutzoni F."/>
            <person name="Magnuson J."/>
            <person name="Mondo S."/>
            <person name="Nolan M."/>
            <person name="Ohm R."/>
            <person name="Pangilinan J."/>
            <person name="Park H.-J."/>
            <person name="Ramirez L."/>
            <person name="Alfaro M."/>
            <person name="Sun H."/>
            <person name="Tritt A."/>
            <person name="Yoshinaga Y."/>
            <person name="Zwiers L.-H."/>
            <person name="Turgeon B.G."/>
            <person name="Goodwin S.B."/>
            <person name="Spatafora J.W."/>
            <person name="Crous P.W."/>
            <person name="Grigoriev I.V."/>
        </authorList>
    </citation>
    <scope>NUCLEOTIDE SEQUENCE</scope>
    <source>
        <strain evidence="3">CBS 342.82</strain>
    </source>
</reference>
<evidence type="ECO:0000313" key="2">
    <source>
        <dbReference type="Proteomes" id="UP000504637"/>
    </source>
</evidence>
<name>A0A6J3LRG8_9PEZI</name>
<sequence length="432" mass="44943">MAQLATYAALAFAIFASAANAQSPNQPPPIQVNAQIGKVHVPVTCDFLNAYNQTFEVVASGGLAAYGVSGGSYYVTDIAGNITIPAEVVRLARLSGASQITTNTSIYLAATNAAPARLLMYTGISHLPVPANGSIDSRFPVGNGTLPAAGPFVIGTGSDPSRVVIGDVHVSITLQNAKGDNIGGELATNCQRPPVDIILGGVSILDKQAAQGVLGSAINSVPKNGYVPDFGVVPLNDQYGFFRFPYGCNFQTFGNQQLDLTIGGQLPTVLIPGEKFSLTRAQSYLRVSPSLLQSVKKRYPTVATFSTVVKSFDLFFSNASPSKINVAASQLKSRVSVAGVNDKKSLVIPIPEFNRLTVGPVTVANKTGDVMSLSVGNATAAVSFLDANGKVLSNVAVTCAPYAFLELIGVTIADQLPLNYSLGTVQPSTPSS</sequence>
<proteinExistence type="predicted"/>
<evidence type="ECO:0000256" key="1">
    <source>
        <dbReference type="SAM" id="SignalP"/>
    </source>
</evidence>
<dbReference type="Proteomes" id="UP000504637">
    <property type="component" value="Unplaced"/>
</dbReference>
<feature type="signal peptide" evidence="1">
    <location>
        <begin position="1"/>
        <end position="21"/>
    </location>
</feature>
<dbReference type="GeneID" id="54361354"/>
<keyword evidence="2" id="KW-1185">Reference proteome</keyword>
<protein>
    <recommendedName>
        <fullName evidence="4">Acid protease</fullName>
    </recommendedName>
</protein>
<keyword evidence="1" id="KW-0732">Signal</keyword>
<dbReference type="RefSeq" id="XP_033454910.1">
    <property type="nucleotide sequence ID" value="XM_033603554.1"/>
</dbReference>
<reference evidence="3" key="2">
    <citation type="submission" date="2020-04" db="EMBL/GenBank/DDBJ databases">
        <authorList>
            <consortium name="NCBI Genome Project"/>
        </authorList>
    </citation>
    <scope>NUCLEOTIDE SEQUENCE</scope>
    <source>
        <strain evidence="3">CBS 342.82</strain>
    </source>
</reference>
<gene>
    <name evidence="3" type="ORF">K489DRAFT_374763</name>
</gene>
<evidence type="ECO:0000313" key="3">
    <source>
        <dbReference type="RefSeq" id="XP_033454910.1"/>
    </source>
</evidence>